<reference evidence="1 2" key="1">
    <citation type="journal article" date="2024" name="Science">
        <title>Giant polyketide synthase enzymes in the biosynthesis of giant marine polyether toxins.</title>
        <authorList>
            <person name="Fallon T.R."/>
            <person name="Shende V.V."/>
            <person name="Wierzbicki I.H."/>
            <person name="Pendleton A.L."/>
            <person name="Watervoot N.F."/>
            <person name="Auber R.P."/>
            <person name="Gonzalez D.J."/>
            <person name="Wisecaver J.H."/>
            <person name="Moore B.S."/>
        </authorList>
    </citation>
    <scope>NUCLEOTIDE SEQUENCE [LARGE SCALE GENOMIC DNA]</scope>
    <source>
        <strain evidence="1 2">12B1</strain>
    </source>
</reference>
<sequence>MTGAFGGAQSSFVLSLIQELLSQREQFFEVDRLSDPSEERMIEAALHSFSVVAIAGLGLMHAAARLRWPPCSLMLVGLLAFSAPISRA</sequence>
<evidence type="ECO:0000313" key="2">
    <source>
        <dbReference type="Proteomes" id="UP001515480"/>
    </source>
</evidence>
<gene>
    <name evidence="1" type="ORF">AB1Y20_019366</name>
</gene>
<keyword evidence="2" id="KW-1185">Reference proteome</keyword>
<dbReference type="EMBL" id="JBGBPQ010000005">
    <property type="protein sequence ID" value="KAL1524472.1"/>
    <property type="molecule type" value="Genomic_DNA"/>
</dbReference>
<proteinExistence type="predicted"/>
<evidence type="ECO:0000313" key="1">
    <source>
        <dbReference type="EMBL" id="KAL1524472.1"/>
    </source>
</evidence>
<evidence type="ECO:0008006" key="3">
    <source>
        <dbReference type="Google" id="ProtNLM"/>
    </source>
</evidence>
<accession>A0AB34JU74</accession>
<organism evidence="1 2">
    <name type="scientific">Prymnesium parvum</name>
    <name type="common">Toxic golden alga</name>
    <dbReference type="NCBI Taxonomy" id="97485"/>
    <lineage>
        <taxon>Eukaryota</taxon>
        <taxon>Haptista</taxon>
        <taxon>Haptophyta</taxon>
        <taxon>Prymnesiophyceae</taxon>
        <taxon>Prymnesiales</taxon>
        <taxon>Prymnesiaceae</taxon>
        <taxon>Prymnesium</taxon>
    </lineage>
</organism>
<comment type="caution">
    <text evidence="1">The sequence shown here is derived from an EMBL/GenBank/DDBJ whole genome shotgun (WGS) entry which is preliminary data.</text>
</comment>
<dbReference type="AlphaFoldDB" id="A0AB34JU74"/>
<dbReference type="Proteomes" id="UP001515480">
    <property type="component" value="Unassembled WGS sequence"/>
</dbReference>
<name>A0AB34JU74_PRYPA</name>
<protein>
    <recommendedName>
        <fullName evidence="3">Transmembrane protein 107</fullName>
    </recommendedName>
</protein>